<evidence type="ECO:0000313" key="6">
    <source>
        <dbReference type="EMBL" id="NER28106.1"/>
    </source>
</evidence>
<dbReference type="PROSITE" id="PS51318">
    <property type="entry name" value="TAT"/>
    <property type="match status" value="1"/>
</dbReference>
<dbReference type="SUPFAM" id="SSF53850">
    <property type="entry name" value="Periplasmic binding protein-like II"/>
    <property type="match status" value="1"/>
</dbReference>
<dbReference type="PIRSF" id="PIRSF002825">
    <property type="entry name" value="CfbpA"/>
    <property type="match status" value="1"/>
</dbReference>
<accession>A0A6B3N333</accession>
<dbReference type="AlphaFoldDB" id="A0A6B3N333"/>
<dbReference type="CDD" id="cd13542">
    <property type="entry name" value="PBP2_FutA1_ilke"/>
    <property type="match status" value="1"/>
</dbReference>
<evidence type="ECO:0000256" key="2">
    <source>
        <dbReference type="ARBA" id="ARBA00022496"/>
    </source>
</evidence>
<feature type="signal peptide" evidence="5">
    <location>
        <begin position="1"/>
        <end position="16"/>
    </location>
</feature>
<evidence type="ECO:0000256" key="1">
    <source>
        <dbReference type="ARBA" id="ARBA00008520"/>
    </source>
</evidence>
<name>A0A6B3N333_9CYAN</name>
<dbReference type="InterPro" id="IPR026045">
    <property type="entry name" value="Ferric-bd"/>
</dbReference>
<dbReference type="GO" id="GO:0006826">
    <property type="term" value="P:iron ion transport"/>
    <property type="evidence" value="ECO:0007669"/>
    <property type="project" value="UniProtKB-KW"/>
</dbReference>
<evidence type="ECO:0000256" key="3">
    <source>
        <dbReference type="ARBA" id="ARBA00022729"/>
    </source>
</evidence>
<dbReference type="Pfam" id="PF13416">
    <property type="entry name" value="SBP_bac_8"/>
    <property type="match status" value="1"/>
</dbReference>
<evidence type="ECO:0000256" key="4">
    <source>
        <dbReference type="PIRSR" id="PIRSR002825-1"/>
    </source>
</evidence>
<organism evidence="6">
    <name type="scientific">Symploca sp. SIO1C4</name>
    <dbReference type="NCBI Taxonomy" id="2607765"/>
    <lineage>
        <taxon>Bacteria</taxon>
        <taxon>Bacillati</taxon>
        <taxon>Cyanobacteriota</taxon>
        <taxon>Cyanophyceae</taxon>
        <taxon>Coleofasciculales</taxon>
        <taxon>Coleofasciculaceae</taxon>
        <taxon>Symploca</taxon>
    </lineage>
</organism>
<proteinExistence type="inferred from homology"/>
<dbReference type="PANTHER" id="PTHR30006">
    <property type="entry name" value="THIAMINE-BINDING PERIPLASMIC PROTEIN-RELATED"/>
    <property type="match status" value="1"/>
</dbReference>
<keyword evidence="2" id="KW-0406">Ion transport</keyword>
<keyword evidence="4" id="KW-0479">Metal-binding</keyword>
<comment type="similarity">
    <text evidence="1">Belongs to the bacterial solute-binding protein 1 family.</text>
</comment>
<evidence type="ECO:0000256" key="5">
    <source>
        <dbReference type="SAM" id="SignalP"/>
    </source>
</evidence>
<sequence>MKISRRVFLATGTAMAAVTAGQLGKVKRSVAQGPTIIVQTPKDVLNLYSARHYDTDQRLYDSFTEKTGIKVNLVEAKADALLERIKSEGANSPADVFITVDAGRLWRATQDDIFLPINSSTLTAAVPANLRDSEGRWYGLSKRARVIMYNKDKVNPSELSSYEELTAPQWKGRIAVRSSSNIYNQSLIGSLIAAHGDQKTEEWVRGFVANFARPPEGNDRAQIRAAAAGVSDLAIANTYYLPRFAKSNDPAEQEVFKKVGVFFPNQRDRGTHVNISGGGVVKTAPNQEGAVKFLEHLVSLEAQEIFAKGNSEYPVVANVPLDPIVESFGNFQEDQLSASVFGAKNAEALKIMDRGGWK</sequence>
<keyword evidence="4" id="KW-0408">Iron</keyword>
<protein>
    <submittedName>
        <fullName evidence="6">Fe(3+) ABC transporter substrate-binding protein</fullName>
    </submittedName>
</protein>
<dbReference type="GO" id="GO:0046872">
    <property type="term" value="F:metal ion binding"/>
    <property type="evidence" value="ECO:0007669"/>
    <property type="project" value="UniProtKB-KW"/>
</dbReference>
<dbReference type="PANTHER" id="PTHR30006:SF15">
    <property type="entry name" value="IRON-UTILIZATION PERIPLASMIC PROTEIN"/>
    <property type="match status" value="1"/>
</dbReference>
<feature type="binding site" evidence="4">
    <location>
        <position position="52"/>
    </location>
    <ligand>
        <name>Fe cation</name>
        <dbReference type="ChEBI" id="CHEBI:24875"/>
    </ligand>
</feature>
<dbReference type="EMBL" id="JAAHFQ010000171">
    <property type="protein sequence ID" value="NER28106.1"/>
    <property type="molecule type" value="Genomic_DNA"/>
</dbReference>
<dbReference type="InterPro" id="IPR006059">
    <property type="entry name" value="SBP"/>
</dbReference>
<keyword evidence="2" id="KW-0410">Iron transport</keyword>
<keyword evidence="2" id="KW-0813">Transport</keyword>
<feature type="chain" id="PRO_5025506752" evidence="5">
    <location>
        <begin position="17"/>
        <end position="358"/>
    </location>
</feature>
<feature type="binding site" evidence="4">
    <location>
        <position position="240"/>
    </location>
    <ligand>
        <name>Fe cation</name>
        <dbReference type="ChEBI" id="CHEBI:24875"/>
    </ligand>
</feature>
<dbReference type="Gene3D" id="3.40.190.10">
    <property type="entry name" value="Periplasmic binding protein-like II"/>
    <property type="match status" value="2"/>
</dbReference>
<feature type="binding site" evidence="4">
    <location>
        <position position="239"/>
    </location>
    <ligand>
        <name>Fe cation</name>
        <dbReference type="ChEBI" id="CHEBI:24875"/>
    </ligand>
</feature>
<comment type="caution">
    <text evidence="6">The sequence shown here is derived from an EMBL/GenBank/DDBJ whole genome shotgun (WGS) entry which is preliminary data.</text>
</comment>
<keyword evidence="3 5" id="KW-0732">Signal</keyword>
<reference evidence="6" key="1">
    <citation type="submission" date="2019-11" db="EMBL/GenBank/DDBJ databases">
        <title>Genomic insights into an expanded diversity of filamentous marine cyanobacteria reveals the extraordinary biosynthetic potential of Moorea and Okeania.</title>
        <authorList>
            <person name="Ferreira Leao T."/>
            <person name="Wang M."/>
            <person name="Moss N."/>
            <person name="Da Silva R."/>
            <person name="Sanders J."/>
            <person name="Nurk S."/>
            <person name="Gurevich A."/>
            <person name="Humphrey G."/>
            <person name="Reher R."/>
            <person name="Zhu Q."/>
            <person name="Belda-Ferre P."/>
            <person name="Glukhov E."/>
            <person name="Rex R."/>
            <person name="Dorrestein P.C."/>
            <person name="Knight R."/>
            <person name="Pevzner P."/>
            <person name="Gerwick W.H."/>
            <person name="Gerwick L."/>
        </authorList>
    </citation>
    <scope>NUCLEOTIDE SEQUENCE</scope>
    <source>
        <strain evidence="6">SIO1C4</strain>
    </source>
</reference>
<dbReference type="InterPro" id="IPR006311">
    <property type="entry name" value="TAT_signal"/>
</dbReference>
<dbReference type="GO" id="GO:0030288">
    <property type="term" value="C:outer membrane-bounded periplasmic space"/>
    <property type="evidence" value="ECO:0007669"/>
    <property type="project" value="TreeGrafter"/>
</dbReference>
<gene>
    <name evidence="6" type="ORF">F6J89_10840</name>
</gene>